<sequence length="310" mass="37275">MINYLKEFQDALDDFLDLSIYFNQNEIRYKFQGVWTSSNFEKDIQEKAKNLEHLLSRQLKNGLDNKTFLSELQLEIRKAYNFLYDIYYDDFDNLSKSNLKIRYSSAYPDYISVDLYTYEFFEKLISNEKFLKQFQSGNIEFQLLFESLSNLFENFQKNDTTPSRQQFENLKLLNCIYCYREILFDLLGLIDHYIYNFDKIDFSKIEEIEFQPIVQAVKCNLNLSKVEAAKFFSFLIYDKIIFIDSSDEKADKIRIQKFIENNFTYKSLNSKQESITKINREISDFKLYNKSDYNKVIDDFIKILESKKKT</sequence>
<protein>
    <submittedName>
        <fullName evidence="1">Uncharacterized protein</fullName>
    </submittedName>
</protein>
<dbReference type="RefSeq" id="WP_171221770.1">
    <property type="nucleotide sequence ID" value="NZ_CP121446.1"/>
</dbReference>
<dbReference type="EMBL" id="JABEVX010000002">
    <property type="protein sequence ID" value="NNT71562.1"/>
    <property type="molecule type" value="Genomic_DNA"/>
</dbReference>
<dbReference type="Proteomes" id="UP000536509">
    <property type="component" value="Unassembled WGS sequence"/>
</dbReference>
<keyword evidence="2" id="KW-1185">Reference proteome</keyword>
<gene>
    <name evidence="1" type="ORF">HKT18_04955</name>
</gene>
<accession>A0A7Y3R808</accession>
<name>A0A7Y3R808_9FLAO</name>
<dbReference type="AlphaFoldDB" id="A0A7Y3R808"/>
<comment type="caution">
    <text evidence="1">The sequence shown here is derived from an EMBL/GenBank/DDBJ whole genome shotgun (WGS) entry which is preliminary data.</text>
</comment>
<proteinExistence type="predicted"/>
<evidence type="ECO:0000313" key="1">
    <source>
        <dbReference type="EMBL" id="NNT71562.1"/>
    </source>
</evidence>
<organism evidence="1 2">
    <name type="scientific">Flavobacterium rivulicola</name>
    <dbReference type="NCBI Taxonomy" id="2732161"/>
    <lineage>
        <taxon>Bacteria</taxon>
        <taxon>Pseudomonadati</taxon>
        <taxon>Bacteroidota</taxon>
        <taxon>Flavobacteriia</taxon>
        <taxon>Flavobacteriales</taxon>
        <taxon>Flavobacteriaceae</taxon>
        <taxon>Flavobacterium</taxon>
    </lineage>
</organism>
<evidence type="ECO:0000313" key="2">
    <source>
        <dbReference type="Proteomes" id="UP000536509"/>
    </source>
</evidence>
<reference evidence="1 2" key="1">
    <citation type="submission" date="2020-05" db="EMBL/GenBank/DDBJ databases">
        <title>Draft genome of Flavobacterium sp. IMCC34852.</title>
        <authorList>
            <person name="Song J."/>
            <person name="Cho J.-C."/>
        </authorList>
    </citation>
    <scope>NUCLEOTIDE SEQUENCE [LARGE SCALE GENOMIC DNA]</scope>
    <source>
        <strain evidence="1 2">IMCC34852</strain>
    </source>
</reference>